<organism evidence="2 3">
    <name type="scientific">Streptomyces griseoviridis</name>
    <dbReference type="NCBI Taxonomy" id="45398"/>
    <lineage>
        <taxon>Bacteria</taxon>
        <taxon>Bacillati</taxon>
        <taxon>Actinomycetota</taxon>
        <taxon>Actinomycetes</taxon>
        <taxon>Kitasatosporales</taxon>
        <taxon>Streptomycetaceae</taxon>
        <taxon>Streptomyces</taxon>
    </lineage>
</organism>
<proteinExistence type="predicted"/>
<feature type="region of interest" description="Disordered" evidence="1">
    <location>
        <begin position="1"/>
        <end position="25"/>
    </location>
</feature>
<dbReference type="Proteomes" id="UP000653493">
    <property type="component" value="Unassembled WGS sequence"/>
</dbReference>
<feature type="compositionally biased region" description="Basic and acidic residues" evidence="1">
    <location>
        <begin position="1"/>
        <end position="15"/>
    </location>
</feature>
<dbReference type="AlphaFoldDB" id="A0A918GVA5"/>
<accession>A0A918GVA5</accession>
<keyword evidence="3" id="KW-1185">Reference proteome</keyword>
<dbReference type="EMBL" id="BMSL01000034">
    <property type="protein sequence ID" value="GGS67226.1"/>
    <property type="molecule type" value="Genomic_DNA"/>
</dbReference>
<reference evidence="2" key="2">
    <citation type="submission" date="2020-09" db="EMBL/GenBank/DDBJ databases">
        <authorList>
            <person name="Sun Q."/>
            <person name="Ohkuma M."/>
        </authorList>
    </citation>
    <scope>NUCLEOTIDE SEQUENCE</scope>
    <source>
        <strain evidence="2">JCM 4234</strain>
    </source>
</reference>
<protein>
    <submittedName>
        <fullName evidence="2">Uncharacterized protein</fullName>
    </submittedName>
</protein>
<evidence type="ECO:0000256" key="1">
    <source>
        <dbReference type="SAM" id="MobiDB-lite"/>
    </source>
</evidence>
<evidence type="ECO:0000313" key="2">
    <source>
        <dbReference type="EMBL" id="GGS67226.1"/>
    </source>
</evidence>
<gene>
    <name evidence="2" type="ORF">GCM10010238_64980</name>
</gene>
<sequence>MRDSRPPERRRELRRTVTAPPAGTDLEALAREADHVVWEPPSADTLPWAVPTGRTPRELLRAALTEGAIGGPWERGFPRYAWHRTGDVVQEFRLAGAEPGRYTGYTLHPSEWPEGLA</sequence>
<comment type="caution">
    <text evidence="2">The sequence shown here is derived from an EMBL/GenBank/DDBJ whole genome shotgun (WGS) entry which is preliminary data.</text>
</comment>
<evidence type="ECO:0000313" key="3">
    <source>
        <dbReference type="Proteomes" id="UP000653493"/>
    </source>
</evidence>
<reference evidence="2" key="1">
    <citation type="journal article" date="2014" name="Int. J. Syst. Evol. Microbiol.">
        <title>Complete genome sequence of Corynebacterium casei LMG S-19264T (=DSM 44701T), isolated from a smear-ripened cheese.</title>
        <authorList>
            <consortium name="US DOE Joint Genome Institute (JGI-PGF)"/>
            <person name="Walter F."/>
            <person name="Albersmeier A."/>
            <person name="Kalinowski J."/>
            <person name="Ruckert C."/>
        </authorList>
    </citation>
    <scope>NUCLEOTIDE SEQUENCE</scope>
    <source>
        <strain evidence="2">JCM 4234</strain>
    </source>
</reference>
<name>A0A918GVA5_STRGD</name>